<dbReference type="OrthoDB" id="3430501at2759"/>
<evidence type="ECO:0000313" key="1">
    <source>
        <dbReference type="EMBL" id="OAF55106.1"/>
    </source>
</evidence>
<dbReference type="eggNOG" id="KOG4754">
    <property type="taxonomic scope" value="Eukaryota"/>
</dbReference>
<dbReference type="CDD" id="cd07040">
    <property type="entry name" value="HP"/>
    <property type="match status" value="1"/>
</dbReference>
<dbReference type="VEuPathDB" id="FungiDB:GMDG_07032"/>
<dbReference type="Gene3D" id="3.40.50.1240">
    <property type="entry name" value="Phosphoglycerate mutase-like"/>
    <property type="match status" value="1"/>
</dbReference>
<dbReference type="AlphaFoldDB" id="A0A176ZYW1"/>
<dbReference type="EMBL" id="KV441411">
    <property type="protein sequence ID" value="OAF55106.1"/>
    <property type="molecule type" value="Genomic_DNA"/>
</dbReference>
<proteinExistence type="predicted"/>
<dbReference type="InterPro" id="IPR029033">
    <property type="entry name" value="His_PPase_superfam"/>
</dbReference>
<gene>
    <name evidence="1" type="ORF">VC83_08499</name>
</gene>
<protein>
    <recommendedName>
        <fullName evidence="2">Phosphoglycerate mutase</fullName>
    </recommendedName>
</protein>
<dbReference type="InterPro" id="IPR050275">
    <property type="entry name" value="PGM_Phosphatase"/>
</dbReference>
<dbReference type="GeneID" id="36291539"/>
<accession>A0A176ZYW1</accession>
<reference evidence="1" key="1">
    <citation type="submission" date="2016-03" db="EMBL/GenBank/DDBJ databases">
        <title>Updated assembly of Pseudogymnoascus destructans, the fungus causing white-nose syndrome of bats.</title>
        <authorList>
            <person name="Palmer J.M."/>
            <person name="Drees K.P."/>
            <person name="Foster J.T."/>
            <person name="Lindner D.L."/>
        </authorList>
    </citation>
    <scope>NUCLEOTIDE SEQUENCE [LARGE SCALE GENOMIC DNA]</scope>
    <source>
        <strain evidence="1">20631-21</strain>
    </source>
</reference>
<dbReference type="GO" id="GO:0016791">
    <property type="term" value="F:phosphatase activity"/>
    <property type="evidence" value="ECO:0007669"/>
    <property type="project" value="TreeGrafter"/>
</dbReference>
<dbReference type="GO" id="GO:0005737">
    <property type="term" value="C:cytoplasm"/>
    <property type="evidence" value="ECO:0007669"/>
    <property type="project" value="TreeGrafter"/>
</dbReference>
<evidence type="ECO:0008006" key="2">
    <source>
        <dbReference type="Google" id="ProtNLM"/>
    </source>
</evidence>
<dbReference type="Proteomes" id="UP000077154">
    <property type="component" value="Unassembled WGS sequence"/>
</dbReference>
<dbReference type="InterPro" id="IPR013078">
    <property type="entry name" value="His_Pase_superF_clade-1"/>
</dbReference>
<dbReference type="SUPFAM" id="SSF53254">
    <property type="entry name" value="Phosphoglycerate mutase-like"/>
    <property type="match status" value="1"/>
</dbReference>
<dbReference type="RefSeq" id="XP_024320408.1">
    <property type="nucleotide sequence ID" value="XM_024472048.1"/>
</dbReference>
<dbReference type="Pfam" id="PF00300">
    <property type="entry name" value="His_Phos_1"/>
    <property type="match status" value="1"/>
</dbReference>
<organism evidence="1">
    <name type="scientific">Pseudogymnoascus destructans</name>
    <dbReference type="NCBI Taxonomy" id="655981"/>
    <lineage>
        <taxon>Eukaryota</taxon>
        <taxon>Fungi</taxon>
        <taxon>Dikarya</taxon>
        <taxon>Ascomycota</taxon>
        <taxon>Pezizomycotina</taxon>
        <taxon>Leotiomycetes</taxon>
        <taxon>Thelebolales</taxon>
        <taxon>Thelebolaceae</taxon>
        <taxon>Pseudogymnoascus</taxon>
    </lineage>
</organism>
<dbReference type="PANTHER" id="PTHR48100:SF24">
    <property type="entry name" value="PHOSPHOGLYCERATE MUTASE"/>
    <property type="match status" value="1"/>
</dbReference>
<dbReference type="PANTHER" id="PTHR48100">
    <property type="entry name" value="BROAD-SPECIFICITY PHOSPHATASE YOR283W-RELATED"/>
    <property type="match status" value="1"/>
</dbReference>
<sequence length="296" mass="32637">MTTNTINWGQITGPNNFLPPSPTTICDPFDDIDDVNIVNSPPPLPTTAAANPPLRAARPSRCQPAETLHARLDTTMRILLLRLCIRDAELYSRASRKTFWKKVQKDLCEETGQDHTTLARLVANLVKRRRECKDASDYSIPDPALTILGASLQCDTLRTALKQLPLEIDLIVSSPMRRTLQTTTNALGWRMAEGCPAIALAGFQENSAKPCDTCSDSTAMVAEWPAFDWSEVDPVFPAKTGLYEFLKEALTRRGVEARRWLRGRKEKVVAVVSHAGFLRVGVSYCAQGASVVKVAS</sequence>
<name>A0A176ZYW1_9PEZI</name>